<keyword evidence="4" id="KW-1185">Reference proteome</keyword>
<proteinExistence type="predicted"/>
<feature type="compositionally biased region" description="Polar residues" evidence="1">
    <location>
        <begin position="1"/>
        <end position="13"/>
    </location>
</feature>
<protein>
    <recommendedName>
        <fullName evidence="2">PPM-type phosphatase domain-containing protein</fullName>
    </recommendedName>
</protein>
<dbReference type="InterPro" id="IPR001932">
    <property type="entry name" value="PPM-type_phosphatase-like_dom"/>
</dbReference>
<name>A0ABP5PJQ2_9ACTN</name>
<dbReference type="Pfam" id="PF13672">
    <property type="entry name" value="PP2C_2"/>
    <property type="match status" value="1"/>
</dbReference>
<dbReference type="InterPro" id="IPR036457">
    <property type="entry name" value="PPM-type-like_dom_sf"/>
</dbReference>
<gene>
    <name evidence="3" type="ORF">GCM10009850_072900</name>
</gene>
<dbReference type="SUPFAM" id="SSF81606">
    <property type="entry name" value="PP2C-like"/>
    <property type="match status" value="1"/>
</dbReference>
<evidence type="ECO:0000256" key="1">
    <source>
        <dbReference type="SAM" id="MobiDB-lite"/>
    </source>
</evidence>
<accession>A0ABP5PJQ2</accession>
<evidence type="ECO:0000313" key="3">
    <source>
        <dbReference type="EMBL" id="GAA2211829.1"/>
    </source>
</evidence>
<comment type="caution">
    <text evidence="3">The sequence shown here is derived from an EMBL/GenBank/DDBJ whole genome shotgun (WGS) entry which is preliminary data.</text>
</comment>
<reference evidence="4" key="1">
    <citation type="journal article" date="2019" name="Int. J. Syst. Evol. Microbiol.">
        <title>The Global Catalogue of Microorganisms (GCM) 10K type strain sequencing project: providing services to taxonomists for standard genome sequencing and annotation.</title>
        <authorList>
            <consortium name="The Broad Institute Genomics Platform"/>
            <consortium name="The Broad Institute Genome Sequencing Center for Infectious Disease"/>
            <person name="Wu L."/>
            <person name="Ma J."/>
        </authorList>
    </citation>
    <scope>NUCLEOTIDE SEQUENCE [LARGE SCALE GENOMIC DNA]</scope>
    <source>
        <strain evidence="4">JCM 16114</strain>
    </source>
</reference>
<evidence type="ECO:0000313" key="4">
    <source>
        <dbReference type="Proteomes" id="UP001499843"/>
    </source>
</evidence>
<dbReference type="Gene3D" id="3.60.40.10">
    <property type="entry name" value="PPM-type phosphatase domain"/>
    <property type="match status" value="1"/>
</dbReference>
<organism evidence="3 4">
    <name type="scientific">Nonomuraea monospora</name>
    <dbReference type="NCBI Taxonomy" id="568818"/>
    <lineage>
        <taxon>Bacteria</taxon>
        <taxon>Bacillati</taxon>
        <taxon>Actinomycetota</taxon>
        <taxon>Actinomycetes</taxon>
        <taxon>Streptosporangiales</taxon>
        <taxon>Streptosporangiaceae</taxon>
        <taxon>Nonomuraea</taxon>
    </lineage>
</organism>
<evidence type="ECO:0000259" key="2">
    <source>
        <dbReference type="Pfam" id="PF13672"/>
    </source>
</evidence>
<feature type="compositionally biased region" description="Basic residues" evidence="1">
    <location>
        <begin position="72"/>
        <end position="83"/>
    </location>
</feature>
<feature type="compositionally biased region" description="Basic and acidic residues" evidence="1">
    <location>
        <begin position="103"/>
        <end position="114"/>
    </location>
</feature>
<feature type="region of interest" description="Disordered" evidence="1">
    <location>
        <begin position="1"/>
        <end position="128"/>
    </location>
</feature>
<dbReference type="EMBL" id="BAAAQX010000023">
    <property type="protein sequence ID" value="GAA2211829.1"/>
    <property type="molecule type" value="Genomic_DNA"/>
</dbReference>
<dbReference type="Proteomes" id="UP001499843">
    <property type="component" value="Unassembled WGS sequence"/>
</dbReference>
<feature type="compositionally biased region" description="Pro residues" evidence="1">
    <location>
        <begin position="84"/>
        <end position="98"/>
    </location>
</feature>
<feature type="compositionally biased region" description="Pro residues" evidence="1">
    <location>
        <begin position="14"/>
        <end position="30"/>
    </location>
</feature>
<feature type="domain" description="PPM-type phosphatase" evidence="2">
    <location>
        <begin position="123"/>
        <end position="328"/>
    </location>
</feature>
<sequence length="389" mass="42207">MQACASTIASDQTRPPPIFPASRPTPPPHPRPPDPHPRSPAHTLDSPPRARHPRLTPGLPAPHPNSLPRNHSPAHTRLPHPHRTPPPTPDTHPPPSTPRHPTSHPDSDEGEHLFLHSRPGSPDKPNEDYVAAAAGTTTQALLLDGAGGPAELPTGCHHGTPWFVAHLGEAAMTHLRTPDTDLNLALVRAIASVTRTHRAYTCDLAHPGTPSSTAALFRLRAGHIEHLVLGDSTFVADIDGEIVTVTDRRIEAVGHNLWQRMASLPTGTPAHQSARIAFVEHQRRMRNHPRGYPIASVHDQAARDALTGSHPAGQVRRLALLSDGATRFVEFGLGTFADLLDVLDSRTPWRLFDEIRAAETSDPGGERWPRAKRHDDISVVFLPGGEIGW</sequence>